<protein>
    <submittedName>
        <fullName evidence="1">Uncharacterized protein</fullName>
    </submittedName>
</protein>
<organism evidence="1 2">
    <name type="scientific">Cajanus cajan</name>
    <name type="common">Pigeon pea</name>
    <name type="synonym">Cajanus indicus</name>
    <dbReference type="NCBI Taxonomy" id="3821"/>
    <lineage>
        <taxon>Eukaryota</taxon>
        <taxon>Viridiplantae</taxon>
        <taxon>Streptophyta</taxon>
        <taxon>Embryophyta</taxon>
        <taxon>Tracheophyta</taxon>
        <taxon>Spermatophyta</taxon>
        <taxon>Magnoliopsida</taxon>
        <taxon>eudicotyledons</taxon>
        <taxon>Gunneridae</taxon>
        <taxon>Pentapetalae</taxon>
        <taxon>rosids</taxon>
        <taxon>fabids</taxon>
        <taxon>Fabales</taxon>
        <taxon>Fabaceae</taxon>
        <taxon>Papilionoideae</taxon>
        <taxon>50 kb inversion clade</taxon>
        <taxon>NPAAA clade</taxon>
        <taxon>indigoferoid/millettioid clade</taxon>
        <taxon>Phaseoleae</taxon>
        <taxon>Cajanus</taxon>
    </lineage>
</organism>
<dbReference type="Gramene" id="C.cajan_27956.t">
    <property type="protein sequence ID" value="C.cajan_27956.t.cds1"/>
    <property type="gene ID" value="C.cajan_27956"/>
</dbReference>
<sequence length="73" mass="8575">MLWSQQVEGEITAHKFVINHLVPTKYALGVDHDVNNVIDEHKKLLVHDQMLFTWLFSLLSKSILLRILRCKHL</sequence>
<reference evidence="1" key="1">
    <citation type="journal article" date="2012" name="Nat. Biotechnol.">
        <title>Draft genome sequence of pigeonpea (Cajanus cajan), an orphan legume crop of resource-poor farmers.</title>
        <authorList>
            <person name="Varshney R.K."/>
            <person name="Chen W."/>
            <person name="Li Y."/>
            <person name="Bharti A.K."/>
            <person name="Saxena R.K."/>
            <person name="Schlueter J.A."/>
            <person name="Donoghue M.T."/>
            <person name="Azam S."/>
            <person name="Fan G."/>
            <person name="Whaley A.M."/>
            <person name="Farmer A.D."/>
            <person name="Sheridan J."/>
            <person name="Iwata A."/>
            <person name="Tuteja R."/>
            <person name="Penmetsa R.V."/>
            <person name="Wu W."/>
            <person name="Upadhyaya H.D."/>
            <person name="Yang S.P."/>
            <person name="Shah T."/>
            <person name="Saxena K.B."/>
            <person name="Michael T."/>
            <person name="McCombie W.R."/>
            <person name="Yang B."/>
            <person name="Zhang G."/>
            <person name="Yang H."/>
            <person name="Wang J."/>
            <person name="Spillane C."/>
            <person name="Cook D.R."/>
            <person name="May G.D."/>
            <person name="Xu X."/>
            <person name="Jackson S.A."/>
        </authorList>
    </citation>
    <scope>NUCLEOTIDE SEQUENCE [LARGE SCALE GENOMIC DNA]</scope>
</reference>
<name>A0A151S4N7_CAJCA</name>
<dbReference type="AlphaFoldDB" id="A0A151S4N7"/>
<proteinExistence type="predicted"/>
<dbReference type="EMBL" id="KQ483469">
    <property type="protein sequence ID" value="KYP49766.1"/>
    <property type="molecule type" value="Genomic_DNA"/>
</dbReference>
<evidence type="ECO:0000313" key="1">
    <source>
        <dbReference type="EMBL" id="KYP49766.1"/>
    </source>
</evidence>
<accession>A0A151S4N7</accession>
<gene>
    <name evidence="1" type="ORF">KK1_028450</name>
</gene>
<dbReference type="Proteomes" id="UP000075243">
    <property type="component" value="Unassembled WGS sequence"/>
</dbReference>
<evidence type="ECO:0000313" key="2">
    <source>
        <dbReference type="Proteomes" id="UP000075243"/>
    </source>
</evidence>
<keyword evidence="2" id="KW-1185">Reference proteome</keyword>